<name>A0A0C3GCN3_PILCF</name>
<accession>A0A0C3GCN3</accession>
<dbReference type="InParanoid" id="A0A0C3GCN3"/>
<evidence type="ECO:0000313" key="1">
    <source>
        <dbReference type="EMBL" id="KIM88406.1"/>
    </source>
</evidence>
<sequence>MKTCLARRMRQDAVGNFVPETIKFQIRANENKWVQIRSDLPETTVNFVKISSGNSTWSDTRALPQDPARVIEIACYGVTCDPL</sequence>
<dbReference type="AlphaFoldDB" id="A0A0C3GCN3"/>
<gene>
    <name evidence="1" type="ORF">PILCRDRAFT_256078</name>
</gene>
<keyword evidence="2" id="KW-1185">Reference proteome</keyword>
<dbReference type="HOGENOM" id="CLU_2543360_0_0_1"/>
<protein>
    <submittedName>
        <fullName evidence="1">Uncharacterized protein</fullName>
    </submittedName>
</protein>
<proteinExistence type="predicted"/>
<dbReference type="Proteomes" id="UP000054166">
    <property type="component" value="Unassembled WGS sequence"/>
</dbReference>
<organism evidence="1 2">
    <name type="scientific">Piloderma croceum (strain F 1598)</name>
    <dbReference type="NCBI Taxonomy" id="765440"/>
    <lineage>
        <taxon>Eukaryota</taxon>
        <taxon>Fungi</taxon>
        <taxon>Dikarya</taxon>
        <taxon>Basidiomycota</taxon>
        <taxon>Agaricomycotina</taxon>
        <taxon>Agaricomycetes</taxon>
        <taxon>Agaricomycetidae</taxon>
        <taxon>Atheliales</taxon>
        <taxon>Atheliaceae</taxon>
        <taxon>Piloderma</taxon>
    </lineage>
</organism>
<dbReference type="EMBL" id="KN832977">
    <property type="protein sequence ID" value="KIM88406.1"/>
    <property type="molecule type" value="Genomic_DNA"/>
</dbReference>
<reference evidence="1 2" key="1">
    <citation type="submission" date="2014-04" db="EMBL/GenBank/DDBJ databases">
        <authorList>
            <consortium name="DOE Joint Genome Institute"/>
            <person name="Kuo A."/>
            <person name="Tarkka M."/>
            <person name="Buscot F."/>
            <person name="Kohler A."/>
            <person name="Nagy L.G."/>
            <person name="Floudas D."/>
            <person name="Copeland A."/>
            <person name="Barry K.W."/>
            <person name="Cichocki N."/>
            <person name="Veneault-Fourrey C."/>
            <person name="LaButti K."/>
            <person name="Lindquist E.A."/>
            <person name="Lipzen A."/>
            <person name="Lundell T."/>
            <person name="Morin E."/>
            <person name="Murat C."/>
            <person name="Sun H."/>
            <person name="Tunlid A."/>
            <person name="Henrissat B."/>
            <person name="Grigoriev I.V."/>
            <person name="Hibbett D.S."/>
            <person name="Martin F."/>
            <person name="Nordberg H.P."/>
            <person name="Cantor M.N."/>
            <person name="Hua S.X."/>
        </authorList>
    </citation>
    <scope>NUCLEOTIDE SEQUENCE [LARGE SCALE GENOMIC DNA]</scope>
    <source>
        <strain evidence="1 2">F 1598</strain>
    </source>
</reference>
<evidence type="ECO:0000313" key="2">
    <source>
        <dbReference type="Proteomes" id="UP000054166"/>
    </source>
</evidence>
<reference evidence="2" key="2">
    <citation type="submission" date="2015-01" db="EMBL/GenBank/DDBJ databases">
        <title>Evolutionary Origins and Diversification of the Mycorrhizal Mutualists.</title>
        <authorList>
            <consortium name="DOE Joint Genome Institute"/>
            <consortium name="Mycorrhizal Genomics Consortium"/>
            <person name="Kohler A."/>
            <person name="Kuo A."/>
            <person name="Nagy L.G."/>
            <person name="Floudas D."/>
            <person name="Copeland A."/>
            <person name="Barry K.W."/>
            <person name="Cichocki N."/>
            <person name="Veneault-Fourrey C."/>
            <person name="LaButti K."/>
            <person name="Lindquist E.A."/>
            <person name="Lipzen A."/>
            <person name="Lundell T."/>
            <person name="Morin E."/>
            <person name="Murat C."/>
            <person name="Riley R."/>
            <person name="Ohm R."/>
            <person name="Sun H."/>
            <person name="Tunlid A."/>
            <person name="Henrissat B."/>
            <person name="Grigoriev I.V."/>
            <person name="Hibbett D.S."/>
            <person name="Martin F."/>
        </authorList>
    </citation>
    <scope>NUCLEOTIDE SEQUENCE [LARGE SCALE GENOMIC DNA]</scope>
    <source>
        <strain evidence="2">F 1598</strain>
    </source>
</reference>